<evidence type="ECO:0000256" key="1">
    <source>
        <dbReference type="SAM" id="MobiDB-lite"/>
    </source>
</evidence>
<name>A0A0R2UBW9_9GAMM</name>
<dbReference type="EMBL" id="LICA01000055">
    <property type="protein sequence ID" value="KRO96552.1"/>
    <property type="molecule type" value="Genomic_DNA"/>
</dbReference>
<dbReference type="AlphaFoldDB" id="A0A0R2UBW9"/>
<comment type="caution">
    <text evidence="3">The sequence shown here is derived from an EMBL/GenBank/DDBJ whole genome shotgun (WGS) entry which is preliminary data.</text>
</comment>
<evidence type="ECO:0000256" key="2">
    <source>
        <dbReference type="SAM" id="SignalP"/>
    </source>
</evidence>
<dbReference type="Proteomes" id="UP000051213">
    <property type="component" value="Unassembled WGS sequence"/>
</dbReference>
<feature type="signal peptide" evidence="2">
    <location>
        <begin position="1"/>
        <end position="19"/>
    </location>
</feature>
<gene>
    <name evidence="3" type="ORF">ABS24_09250</name>
</gene>
<sequence length="72" mass="8130">MRLALVLLMLPLLSFGQQMPEPAEPMAEGDSSAIDVEQTNKEQTTEEDREDTDFKPSEEISEDFPISLPYDI</sequence>
<evidence type="ECO:0000313" key="3">
    <source>
        <dbReference type="EMBL" id="KRO96552.1"/>
    </source>
</evidence>
<feature type="compositionally biased region" description="Basic and acidic residues" evidence="1">
    <location>
        <begin position="38"/>
        <end position="58"/>
    </location>
</feature>
<reference evidence="3 4" key="1">
    <citation type="submission" date="2015-10" db="EMBL/GenBank/DDBJ databases">
        <title>Metagenome-Assembled Genomes uncover a global brackish microbiome.</title>
        <authorList>
            <person name="Hugerth L.W."/>
            <person name="Larsson J."/>
            <person name="Alneberg J."/>
            <person name="Lindh M.V."/>
            <person name="Legrand C."/>
            <person name="Pinhassi J."/>
            <person name="Andersson A.F."/>
        </authorList>
    </citation>
    <scope>NUCLEOTIDE SEQUENCE [LARGE SCALE GENOMIC DNA]</scope>
    <source>
        <strain evidence="3">BACL26 MAG-121220-bin70</strain>
    </source>
</reference>
<accession>A0A0R2UBW9</accession>
<protein>
    <submittedName>
        <fullName evidence="3">Uncharacterized protein</fullName>
    </submittedName>
</protein>
<evidence type="ECO:0000313" key="4">
    <source>
        <dbReference type="Proteomes" id="UP000051213"/>
    </source>
</evidence>
<keyword evidence="2" id="KW-0732">Signal</keyword>
<feature type="region of interest" description="Disordered" evidence="1">
    <location>
        <begin position="19"/>
        <end position="72"/>
    </location>
</feature>
<proteinExistence type="predicted"/>
<feature type="chain" id="PRO_5006425287" evidence="2">
    <location>
        <begin position="20"/>
        <end position="72"/>
    </location>
</feature>
<organism evidence="3 4">
    <name type="scientific">SAR92 bacterium BACL26 MAG-121220-bin70</name>
    <dbReference type="NCBI Taxonomy" id="1655626"/>
    <lineage>
        <taxon>Bacteria</taxon>
        <taxon>Pseudomonadati</taxon>
        <taxon>Pseudomonadota</taxon>
        <taxon>Gammaproteobacteria</taxon>
        <taxon>Cellvibrionales</taxon>
        <taxon>Porticoccaceae</taxon>
        <taxon>SAR92 clade</taxon>
    </lineage>
</organism>